<feature type="transmembrane region" description="Helical" evidence="1">
    <location>
        <begin position="40"/>
        <end position="60"/>
    </location>
</feature>
<feature type="transmembrane region" description="Helical" evidence="1">
    <location>
        <begin position="97"/>
        <end position="117"/>
    </location>
</feature>
<evidence type="ECO:0000313" key="2">
    <source>
        <dbReference type="EMBL" id="EPG73397.1"/>
    </source>
</evidence>
<organism evidence="2 3">
    <name type="scientific">Leptospira fainei serovar Hurstbridge str. BUT 6</name>
    <dbReference type="NCBI Taxonomy" id="1193011"/>
    <lineage>
        <taxon>Bacteria</taxon>
        <taxon>Pseudomonadati</taxon>
        <taxon>Spirochaetota</taxon>
        <taxon>Spirochaetia</taxon>
        <taxon>Leptospirales</taxon>
        <taxon>Leptospiraceae</taxon>
        <taxon>Leptospira</taxon>
    </lineage>
</organism>
<dbReference type="RefSeq" id="WP_016549881.1">
    <property type="nucleotide sequence ID" value="NZ_AKWZ02000010.1"/>
</dbReference>
<dbReference type="OrthoDB" id="9813172at2"/>
<feature type="transmembrane region" description="Helical" evidence="1">
    <location>
        <begin position="72"/>
        <end position="90"/>
    </location>
</feature>
<evidence type="ECO:0000313" key="3">
    <source>
        <dbReference type="Proteomes" id="UP000014540"/>
    </source>
</evidence>
<proteinExistence type="predicted"/>
<dbReference type="AlphaFoldDB" id="S3VZ85"/>
<dbReference type="Proteomes" id="UP000014540">
    <property type="component" value="Unassembled WGS sequence"/>
</dbReference>
<dbReference type="Pfam" id="PF14808">
    <property type="entry name" value="TMEM164"/>
    <property type="match status" value="1"/>
</dbReference>
<feature type="transmembrane region" description="Helical" evidence="1">
    <location>
        <begin position="12"/>
        <end position="28"/>
    </location>
</feature>
<protein>
    <submittedName>
        <fullName evidence="2">TIGR02206 family protein</fullName>
    </submittedName>
</protein>
<keyword evidence="3" id="KW-1185">Reference proteome</keyword>
<feature type="transmembrane region" description="Helical" evidence="1">
    <location>
        <begin position="198"/>
        <end position="222"/>
    </location>
</feature>
<sequence>MKSIIGSFEHYVILIITFFLSVSLIWIAKSIKTRETVKRIGYGIASILVLNASAYVFYRIGKGYWDLRYDLPMEFCDWAMIVTTLALITHRRIFSELSYFWVLGGSIQAAITPNLQFNFPHAYFFLFFIGHSGLIIAALYLVFGLKLYPRKGSVPRVFLYSQIYFIIALFLDFRLDTNYGFLRYKPANGSFLDYLGEWPLYLISLQIIGIGVILLLYLPFFIRRINWNLILKKIVHRFNFLTTGDPRIR</sequence>
<keyword evidence="1" id="KW-0812">Transmembrane</keyword>
<keyword evidence="1" id="KW-1133">Transmembrane helix</keyword>
<comment type="caution">
    <text evidence="2">The sequence shown here is derived from an EMBL/GenBank/DDBJ whole genome shotgun (WGS) entry which is preliminary data.</text>
</comment>
<name>S3VZ85_9LEPT</name>
<dbReference type="InterPro" id="IPR011737">
    <property type="entry name" value="CHP02206_TP0381"/>
</dbReference>
<feature type="transmembrane region" description="Helical" evidence="1">
    <location>
        <begin position="157"/>
        <end position="175"/>
    </location>
</feature>
<accession>S3VZ85</accession>
<dbReference type="EMBL" id="AKWZ02000010">
    <property type="protein sequence ID" value="EPG73397.1"/>
    <property type="molecule type" value="Genomic_DNA"/>
</dbReference>
<gene>
    <name evidence="2" type="ORF">LEP1GSC058_2918</name>
</gene>
<dbReference type="NCBIfam" id="TIGR02206">
    <property type="entry name" value="intg_mem_TP0381"/>
    <property type="match status" value="1"/>
</dbReference>
<feature type="transmembrane region" description="Helical" evidence="1">
    <location>
        <begin position="123"/>
        <end position="145"/>
    </location>
</feature>
<reference evidence="2" key="1">
    <citation type="submission" date="2013-04" db="EMBL/GenBank/DDBJ databases">
        <authorList>
            <person name="Harkins D.M."/>
            <person name="Durkin A.S."/>
            <person name="Selengut J.D."/>
            <person name="Sanka R."/>
            <person name="DePew J."/>
            <person name="Purushe J."/>
            <person name="Ahmed A."/>
            <person name="van der Linden H."/>
            <person name="Goris M.G.A."/>
            <person name="Hartskeerl R.A."/>
            <person name="Vinetz J.M."/>
            <person name="Sutton G.G."/>
            <person name="Nelson W.C."/>
            <person name="Fouts D.E."/>
        </authorList>
    </citation>
    <scope>NUCLEOTIDE SEQUENCE [LARGE SCALE GENOMIC DNA]</scope>
    <source>
        <strain evidence="2">BUT 6</strain>
    </source>
</reference>
<keyword evidence="1" id="KW-0472">Membrane</keyword>
<evidence type="ECO:0000256" key="1">
    <source>
        <dbReference type="SAM" id="Phobius"/>
    </source>
</evidence>
<dbReference type="STRING" id="1193011.LEP1GSC058_2918"/>